<reference evidence="1 2" key="1">
    <citation type="submission" date="2024-04" db="EMBL/GenBank/DDBJ databases">
        <authorList>
            <person name="Fracassetti M."/>
        </authorList>
    </citation>
    <scope>NUCLEOTIDE SEQUENCE [LARGE SCALE GENOMIC DNA]</scope>
</reference>
<keyword evidence="2" id="KW-1185">Reference proteome</keyword>
<evidence type="ECO:0000313" key="1">
    <source>
        <dbReference type="EMBL" id="CAL1378446.1"/>
    </source>
</evidence>
<dbReference type="Proteomes" id="UP001497516">
    <property type="component" value="Chromosome 3"/>
</dbReference>
<dbReference type="AlphaFoldDB" id="A0AAV2DXR5"/>
<evidence type="ECO:0000313" key="2">
    <source>
        <dbReference type="Proteomes" id="UP001497516"/>
    </source>
</evidence>
<sequence>MVFRWRSTLTGWLTVNSDGSVLQPSRSATAGGVLRDGQDRLLGAYSMNLGRCTITRAARSYGVHFRDYIWRGMRGTKKSSFSLTP</sequence>
<dbReference type="EMBL" id="OZ034816">
    <property type="protein sequence ID" value="CAL1378446.1"/>
    <property type="molecule type" value="Genomic_DNA"/>
</dbReference>
<organism evidence="1 2">
    <name type="scientific">Linum trigynum</name>
    <dbReference type="NCBI Taxonomy" id="586398"/>
    <lineage>
        <taxon>Eukaryota</taxon>
        <taxon>Viridiplantae</taxon>
        <taxon>Streptophyta</taxon>
        <taxon>Embryophyta</taxon>
        <taxon>Tracheophyta</taxon>
        <taxon>Spermatophyta</taxon>
        <taxon>Magnoliopsida</taxon>
        <taxon>eudicotyledons</taxon>
        <taxon>Gunneridae</taxon>
        <taxon>Pentapetalae</taxon>
        <taxon>rosids</taxon>
        <taxon>fabids</taxon>
        <taxon>Malpighiales</taxon>
        <taxon>Linaceae</taxon>
        <taxon>Linum</taxon>
    </lineage>
</organism>
<protein>
    <submittedName>
        <fullName evidence="1">Uncharacterized protein</fullName>
    </submittedName>
</protein>
<proteinExistence type="predicted"/>
<name>A0AAV2DXR5_9ROSI</name>
<accession>A0AAV2DXR5</accession>
<gene>
    <name evidence="1" type="ORF">LTRI10_LOCUS20023</name>
</gene>